<organism evidence="10 11">
    <name type="scientific">Syntrophaceticus schinkii</name>
    <dbReference type="NCBI Taxonomy" id="499207"/>
    <lineage>
        <taxon>Bacteria</taxon>
        <taxon>Bacillati</taxon>
        <taxon>Bacillota</taxon>
        <taxon>Clostridia</taxon>
        <taxon>Thermoanaerobacterales</taxon>
        <taxon>Thermoanaerobacterales Family III. Incertae Sedis</taxon>
        <taxon>Syntrophaceticus</taxon>
    </lineage>
</organism>
<dbReference type="InterPro" id="IPR013685">
    <property type="entry name" value="POTRA_FtsQ_type"/>
</dbReference>
<feature type="transmembrane region" description="Helical" evidence="8">
    <location>
        <begin position="20"/>
        <end position="40"/>
    </location>
</feature>
<evidence type="ECO:0000256" key="5">
    <source>
        <dbReference type="ARBA" id="ARBA00022989"/>
    </source>
</evidence>
<dbReference type="AlphaFoldDB" id="A0A0B7MN21"/>
<dbReference type="Pfam" id="PF08478">
    <property type="entry name" value="POTRA_1"/>
    <property type="match status" value="1"/>
</dbReference>
<evidence type="ECO:0000256" key="7">
    <source>
        <dbReference type="ARBA" id="ARBA00023306"/>
    </source>
</evidence>
<reference evidence="11" key="1">
    <citation type="submission" date="2015-01" db="EMBL/GenBank/DDBJ databases">
        <authorList>
            <person name="Manzoor Shahid"/>
            <person name="Zubair Saima"/>
        </authorList>
    </citation>
    <scope>NUCLEOTIDE SEQUENCE [LARGE SCALE GENOMIC DNA]</scope>
    <source>
        <strain evidence="11">Sp3</strain>
    </source>
</reference>
<evidence type="ECO:0000259" key="9">
    <source>
        <dbReference type="PROSITE" id="PS51779"/>
    </source>
</evidence>
<keyword evidence="4 8" id="KW-0812">Transmembrane</keyword>
<evidence type="ECO:0000256" key="3">
    <source>
        <dbReference type="ARBA" id="ARBA00022618"/>
    </source>
</evidence>
<dbReference type="GO" id="GO:0005886">
    <property type="term" value="C:plasma membrane"/>
    <property type="evidence" value="ECO:0007669"/>
    <property type="project" value="TreeGrafter"/>
</dbReference>
<name>A0A0B7MN21_9FIRM</name>
<dbReference type="RefSeq" id="WP_044665327.1">
    <property type="nucleotide sequence ID" value="NZ_CDRZ01000243.1"/>
</dbReference>
<dbReference type="PANTHER" id="PTHR37820">
    <property type="entry name" value="CELL DIVISION PROTEIN DIVIB"/>
    <property type="match status" value="1"/>
</dbReference>
<accession>A0A0B7MN21</accession>
<dbReference type="Gene3D" id="3.10.20.310">
    <property type="entry name" value="membrane protein fhac"/>
    <property type="match status" value="1"/>
</dbReference>
<comment type="subcellular location">
    <subcellularLocation>
        <location evidence="1">Membrane</location>
    </subcellularLocation>
</comment>
<keyword evidence="7" id="KW-0131">Cell cycle</keyword>
<dbReference type="Proteomes" id="UP000046155">
    <property type="component" value="Unassembled WGS sequence"/>
</dbReference>
<dbReference type="Pfam" id="PF03799">
    <property type="entry name" value="FtsQ_DivIB_C"/>
    <property type="match status" value="1"/>
</dbReference>
<evidence type="ECO:0000256" key="1">
    <source>
        <dbReference type="ARBA" id="ARBA00004370"/>
    </source>
</evidence>
<evidence type="ECO:0000256" key="6">
    <source>
        <dbReference type="ARBA" id="ARBA00023136"/>
    </source>
</evidence>
<keyword evidence="11" id="KW-1185">Reference proteome</keyword>
<keyword evidence="2" id="KW-1003">Cell membrane</keyword>
<protein>
    <submittedName>
        <fullName evidence="10">Putative Polypeptide-transport-associated domain protein FtsQ-type</fullName>
    </submittedName>
</protein>
<proteinExistence type="predicted"/>
<evidence type="ECO:0000256" key="4">
    <source>
        <dbReference type="ARBA" id="ARBA00022692"/>
    </source>
</evidence>
<evidence type="ECO:0000256" key="2">
    <source>
        <dbReference type="ARBA" id="ARBA00022475"/>
    </source>
</evidence>
<dbReference type="InterPro" id="IPR005548">
    <property type="entry name" value="Cell_div_FtsQ/DivIB_C"/>
</dbReference>
<dbReference type="InterPro" id="IPR034746">
    <property type="entry name" value="POTRA"/>
</dbReference>
<dbReference type="PANTHER" id="PTHR37820:SF1">
    <property type="entry name" value="CELL DIVISION PROTEIN FTSQ"/>
    <property type="match status" value="1"/>
</dbReference>
<sequence length="265" mass="29870">MTPSTKRRKPRRKKRDLQKFLRVLRNLLLITLSIIAVYYFSQSPFFALKNIEARGNSQVTEAEIIKKSGLRPGINYFELDTELVKKRLLSIPLMETVNVKKRIPDGVVITIEEREPLALFCAQESFVVIDGKGYCLEKYTTSKSYDLPIITGLKPDSLNPGERVSNSGYLKSVLAVLDKDVQQLVSEINIANTDNLVAYTRQGIPVYLGTPEKLPEKLELAASYLDLLGGVEGIDYIDIRSVQAPAVKCQMKDEQRINLFSSLEN</sequence>
<gene>
    <name evidence="10" type="ORF">SSCH_460005</name>
</gene>
<evidence type="ECO:0000256" key="8">
    <source>
        <dbReference type="SAM" id="Phobius"/>
    </source>
</evidence>
<dbReference type="OrthoDB" id="1727289at2"/>
<evidence type="ECO:0000313" key="10">
    <source>
        <dbReference type="EMBL" id="CEO89356.1"/>
    </source>
</evidence>
<dbReference type="EMBL" id="CDRZ01000243">
    <property type="protein sequence ID" value="CEO89356.1"/>
    <property type="molecule type" value="Genomic_DNA"/>
</dbReference>
<keyword evidence="3" id="KW-0132">Cell division</keyword>
<dbReference type="GO" id="GO:0051301">
    <property type="term" value="P:cell division"/>
    <property type="evidence" value="ECO:0007669"/>
    <property type="project" value="UniProtKB-KW"/>
</dbReference>
<dbReference type="PROSITE" id="PS51779">
    <property type="entry name" value="POTRA"/>
    <property type="match status" value="1"/>
</dbReference>
<evidence type="ECO:0000313" key="11">
    <source>
        <dbReference type="Proteomes" id="UP000046155"/>
    </source>
</evidence>
<feature type="domain" description="POTRA" evidence="9">
    <location>
        <begin position="46"/>
        <end position="114"/>
    </location>
</feature>
<dbReference type="InterPro" id="IPR050487">
    <property type="entry name" value="FtsQ_DivIB"/>
</dbReference>
<keyword evidence="5 8" id="KW-1133">Transmembrane helix</keyword>
<keyword evidence="6 8" id="KW-0472">Membrane</keyword>